<dbReference type="EMBL" id="CM002873">
    <property type="protein sequence ID" value="KFK33405.1"/>
    <property type="molecule type" value="Genomic_DNA"/>
</dbReference>
<dbReference type="OrthoDB" id="1028968at2759"/>
<accession>A0A087GU53</accession>
<dbReference type="OMA" id="HCLFIET"/>
<dbReference type="AlphaFoldDB" id="A0A087GU53"/>
<name>A0A087GU53_ARAAL</name>
<feature type="region of interest" description="Disordered" evidence="1">
    <location>
        <begin position="185"/>
        <end position="266"/>
    </location>
</feature>
<dbReference type="Proteomes" id="UP000029120">
    <property type="component" value="Chromosome 5"/>
</dbReference>
<feature type="region of interest" description="Disordered" evidence="1">
    <location>
        <begin position="314"/>
        <end position="335"/>
    </location>
</feature>
<feature type="compositionally biased region" description="Polar residues" evidence="1">
    <location>
        <begin position="195"/>
        <end position="213"/>
    </location>
</feature>
<protein>
    <submittedName>
        <fullName evidence="2">Uncharacterized protein</fullName>
    </submittedName>
</protein>
<evidence type="ECO:0000256" key="1">
    <source>
        <dbReference type="SAM" id="MobiDB-lite"/>
    </source>
</evidence>
<feature type="compositionally biased region" description="Basic residues" evidence="1">
    <location>
        <begin position="315"/>
        <end position="326"/>
    </location>
</feature>
<proteinExistence type="predicted"/>
<sequence>MGSQKSHCLFIETSLKTRLAVLLHEEETVLTFKANLCMEHKLCFPELGEITISAVKVNCGGLAYRMSDSFNLIKAFEHHSKKWFLEVDVVRADEERPTLMAAEDEKKTAITTKDLTKSSTIDLNKDAGSDDILTGPKVKDVEKAELMPSGQEKDLAPTLHSEHGVNESHVVCGQNGVIVQPGDLVSQPITKDGEGSQSAQQVAESSTGLTSNVAKEKKRKREKVDMKQPTGAPSKCLRKKVKKESGSIGGGADSTSESAVPKSGGEKLVEAVQQETEMVGRGDALVLVSESKIDGNENLEHEVAKVNAEIEALEKKKKSSKKKKSRKTESLAQKDALVASAGQDATEVTLVASAEQNANEETQVTSVAM</sequence>
<keyword evidence="3" id="KW-1185">Reference proteome</keyword>
<dbReference type="Gramene" id="KFK33405">
    <property type="protein sequence ID" value="KFK33405"/>
    <property type="gene ID" value="AALP_AA5G008400"/>
</dbReference>
<evidence type="ECO:0000313" key="3">
    <source>
        <dbReference type="Proteomes" id="UP000029120"/>
    </source>
</evidence>
<evidence type="ECO:0000313" key="2">
    <source>
        <dbReference type="EMBL" id="KFK33405.1"/>
    </source>
</evidence>
<organism evidence="2 3">
    <name type="scientific">Arabis alpina</name>
    <name type="common">Alpine rock-cress</name>
    <dbReference type="NCBI Taxonomy" id="50452"/>
    <lineage>
        <taxon>Eukaryota</taxon>
        <taxon>Viridiplantae</taxon>
        <taxon>Streptophyta</taxon>
        <taxon>Embryophyta</taxon>
        <taxon>Tracheophyta</taxon>
        <taxon>Spermatophyta</taxon>
        <taxon>Magnoliopsida</taxon>
        <taxon>eudicotyledons</taxon>
        <taxon>Gunneridae</taxon>
        <taxon>Pentapetalae</taxon>
        <taxon>rosids</taxon>
        <taxon>malvids</taxon>
        <taxon>Brassicales</taxon>
        <taxon>Brassicaceae</taxon>
        <taxon>Arabideae</taxon>
        <taxon>Arabis</taxon>
    </lineage>
</organism>
<reference evidence="3" key="1">
    <citation type="journal article" date="2015" name="Nat. Plants">
        <title>Genome expansion of Arabis alpina linked with retrotransposition and reduced symmetric DNA methylation.</title>
        <authorList>
            <person name="Willing E.M."/>
            <person name="Rawat V."/>
            <person name="Mandakova T."/>
            <person name="Maumus F."/>
            <person name="James G.V."/>
            <person name="Nordstroem K.J."/>
            <person name="Becker C."/>
            <person name="Warthmann N."/>
            <person name="Chica C."/>
            <person name="Szarzynska B."/>
            <person name="Zytnicki M."/>
            <person name="Albani M.C."/>
            <person name="Kiefer C."/>
            <person name="Bergonzi S."/>
            <person name="Castaings L."/>
            <person name="Mateos J.L."/>
            <person name="Berns M.C."/>
            <person name="Bujdoso N."/>
            <person name="Piofczyk T."/>
            <person name="de Lorenzo L."/>
            <person name="Barrero-Sicilia C."/>
            <person name="Mateos I."/>
            <person name="Piednoel M."/>
            <person name="Hagmann J."/>
            <person name="Chen-Min-Tao R."/>
            <person name="Iglesias-Fernandez R."/>
            <person name="Schuster S.C."/>
            <person name="Alonso-Blanco C."/>
            <person name="Roudier F."/>
            <person name="Carbonero P."/>
            <person name="Paz-Ares J."/>
            <person name="Davis S.J."/>
            <person name="Pecinka A."/>
            <person name="Quesneville H."/>
            <person name="Colot V."/>
            <person name="Lysak M.A."/>
            <person name="Weigel D."/>
            <person name="Coupland G."/>
            <person name="Schneeberger K."/>
        </authorList>
    </citation>
    <scope>NUCLEOTIDE SEQUENCE [LARGE SCALE GENOMIC DNA]</scope>
    <source>
        <strain evidence="3">cv. Pajares</strain>
    </source>
</reference>
<gene>
    <name evidence="2" type="ordered locus">AALP_Aa5g008400</name>
</gene>